<evidence type="ECO:0000313" key="4">
    <source>
        <dbReference type="Proteomes" id="UP000323176"/>
    </source>
</evidence>
<proteinExistence type="predicted"/>
<organism evidence="2 4">
    <name type="scientific">Brachyspira pilosicoli</name>
    <name type="common">Serpulina pilosicoli</name>
    <dbReference type="NCBI Taxonomy" id="52584"/>
    <lineage>
        <taxon>Bacteria</taxon>
        <taxon>Pseudomonadati</taxon>
        <taxon>Spirochaetota</taxon>
        <taxon>Spirochaetia</taxon>
        <taxon>Brachyspirales</taxon>
        <taxon>Brachyspiraceae</taxon>
        <taxon>Brachyspira</taxon>
    </lineage>
</organism>
<dbReference type="GeneID" id="56440913"/>
<sequence length="31" mass="3403">MSPDSAIFMALSLIVIWGGFIFFVSIGARKK</sequence>
<feature type="transmembrane region" description="Helical" evidence="1">
    <location>
        <begin position="6"/>
        <end position="28"/>
    </location>
</feature>
<keyword evidence="1" id="KW-0812">Transmembrane</keyword>
<reference evidence="2 4" key="1">
    <citation type="journal article" date="1992" name="Lakartidningen">
        <title>[Penicillin V and not amoxicillin is the first choice preparation in acute otitis].</title>
        <authorList>
            <person name="Kamme C."/>
            <person name="Lundgren K."/>
            <person name="Prellner K."/>
        </authorList>
    </citation>
    <scope>NUCLEOTIDE SEQUENCE [LARGE SCALE GENOMIC DNA]</scope>
    <source>
        <strain evidence="2 4">PC5538III-hc</strain>
    </source>
</reference>
<dbReference type="Proteomes" id="UP000323176">
    <property type="component" value="Unassembled WGS sequence"/>
</dbReference>
<evidence type="ECO:0000313" key="3">
    <source>
        <dbReference type="EMBL" id="WIH94131.1"/>
    </source>
</evidence>
<reference evidence="3" key="3">
    <citation type="submission" date="2022-06" db="EMBL/GenBank/DDBJ databases">
        <title>Brachyspira pilosicoli from pigs in Switzerland.</title>
        <authorList>
            <person name="Schmitt S."/>
            <person name="Arnold M."/>
            <person name="Rossano A."/>
            <person name="Perreten V."/>
        </authorList>
    </citation>
    <scope>NUCLEOTIDE SEQUENCE</scope>
    <source>
        <strain evidence="3">MEI4028</strain>
    </source>
</reference>
<evidence type="ECO:0000313" key="2">
    <source>
        <dbReference type="EMBL" id="TXJ39689.1"/>
    </source>
</evidence>
<dbReference type="EMBL" id="CP098754">
    <property type="protein sequence ID" value="WIH94131.1"/>
    <property type="molecule type" value="Genomic_DNA"/>
</dbReference>
<dbReference type="NCBIfam" id="NF033493">
    <property type="entry name" value="MetS_like_NSS"/>
    <property type="match status" value="1"/>
</dbReference>
<name>A0A381ACC0_BRAPL</name>
<protein>
    <submittedName>
        <fullName evidence="2">MetS family NSS transporter small subunit</fullName>
    </submittedName>
</protein>
<dbReference type="OrthoDB" id="308555at2"/>
<keyword evidence="1" id="KW-1133">Transmembrane helix</keyword>
<keyword evidence="1" id="KW-0472">Membrane</keyword>
<reference evidence="2" key="2">
    <citation type="submission" date="2019-01" db="EMBL/GenBank/DDBJ databases">
        <authorList>
            <person name="Thorell K."/>
        </authorList>
    </citation>
    <scope>NUCLEOTIDE SEQUENCE</scope>
    <source>
        <strain evidence="2">PC5538III-hc</strain>
    </source>
</reference>
<dbReference type="AlphaFoldDB" id="A0A381ACC0"/>
<dbReference type="RefSeq" id="WP_014932180.1">
    <property type="nucleotide sequence ID" value="NZ_CALXQO010000001.1"/>
</dbReference>
<dbReference type="Proteomes" id="UP001242021">
    <property type="component" value="Chromosome"/>
</dbReference>
<accession>A0A381ACC0</accession>
<gene>
    <name evidence="2" type="ORF">EPJ72_09755</name>
    <name evidence="3" type="ORF">NEH99_07490</name>
</gene>
<dbReference type="EMBL" id="SAXY01000058">
    <property type="protein sequence ID" value="TXJ39689.1"/>
    <property type="molecule type" value="Genomic_DNA"/>
</dbReference>
<evidence type="ECO:0000256" key="1">
    <source>
        <dbReference type="SAM" id="Phobius"/>
    </source>
</evidence>